<dbReference type="RefSeq" id="WP_265359684.1">
    <property type="nucleotide sequence ID" value="NZ_JAMQPR010000003.1"/>
</dbReference>
<gene>
    <name evidence="1" type="ORF">ND855_18475</name>
</gene>
<dbReference type="Proteomes" id="UP001208794">
    <property type="component" value="Unassembled WGS sequence"/>
</dbReference>
<organism evidence="1 2">
    <name type="scientific">Leptospira paudalimensis</name>
    <dbReference type="NCBI Taxonomy" id="2950024"/>
    <lineage>
        <taxon>Bacteria</taxon>
        <taxon>Pseudomonadati</taxon>
        <taxon>Spirochaetota</taxon>
        <taxon>Spirochaetia</taxon>
        <taxon>Leptospirales</taxon>
        <taxon>Leptospiraceae</taxon>
        <taxon>Leptospira</taxon>
    </lineage>
</organism>
<evidence type="ECO:0000313" key="2">
    <source>
        <dbReference type="Proteomes" id="UP001208794"/>
    </source>
</evidence>
<comment type="caution">
    <text evidence="1">The sequence shown here is derived from an EMBL/GenBank/DDBJ whole genome shotgun (WGS) entry which is preliminary data.</text>
</comment>
<evidence type="ECO:0000313" key="1">
    <source>
        <dbReference type="EMBL" id="MCW7506126.1"/>
    </source>
</evidence>
<reference evidence="1 2" key="1">
    <citation type="submission" date="2022-06" db="EMBL/GenBank/DDBJ databases">
        <title>Leptospira isolates from biofilms formed at urban environments.</title>
        <authorList>
            <person name="Ribeiro P.S."/>
            <person name="Sousa T."/>
            <person name="Carvalho N."/>
            <person name="Aburjaile F."/>
            <person name="Neves F."/>
            <person name="Oliveira D."/>
            <person name="Blanco L."/>
            <person name="Lima J."/>
            <person name="Costa F."/>
            <person name="Brenig B."/>
            <person name="Soares S."/>
            <person name="Ramos R."/>
            <person name="Goes-Neto A."/>
            <person name="Matiuzzi M."/>
            <person name="Azevedo V."/>
            <person name="Ristow P."/>
        </authorList>
    </citation>
    <scope>NUCLEOTIDE SEQUENCE [LARGE SCALE GENOMIC DNA]</scope>
    <source>
        <strain evidence="1 2">VSF14</strain>
    </source>
</reference>
<accession>A0ABT3MCL2</accession>
<dbReference type="EMBL" id="JAMQPR010000003">
    <property type="protein sequence ID" value="MCW7506126.1"/>
    <property type="molecule type" value="Genomic_DNA"/>
</dbReference>
<sequence>MRLSLKCILTLGSRESLPTRFYNLDDHYLIDDDGILIDYKGYVLWNVKWQQRIPYGSVLYLKTHHILLTDRLSMPGPYTLDFGICAIDMNTGKYLWKHWYKNDSEVRVALKQSEEMRRRDINLQNLSGSIIEDDYFYKNIFKIHLLTGKYEVVSDAPQSAHSQNLEKVIQSKDMIHDTVRYIDSIDHFTLNEDSRVKWGDKFSWFEHIISEARKQNLFHQIKIEKLVEFFDDRLLVLGKDMKDRVRKIWMLKQLI</sequence>
<protein>
    <submittedName>
        <fullName evidence="1">Uncharacterized protein</fullName>
    </submittedName>
</protein>
<name>A0ABT3MCL2_9LEPT</name>
<proteinExistence type="predicted"/>
<keyword evidence="2" id="KW-1185">Reference proteome</keyword>